<dbReference type="PANTHER" id="PTHR46896">
    <property type="entry name" value="SENTRIN-SPECIFIC PROTEASE"/>
    <property type="match status" value="1"/>
</dbReference>
<dbReference type="PANTHER" id="PTHR46896:SF3">
    <property type="entry name" value="FI06413P-RELATED"/>
    <property type="match status" value="1"/>
</dbReference>
<feature type="region of interest" description="Disordered" evidence="6">
    <location>
        <begin position="304"/>
        <end position="436"/>
    </location>
</feature>
<keyword evidence="5" id="KW-0378">Hydrolase</keyword>
<feature type="compositionally biased region" description="Polar residues" evidence="6">
    <location>
        <begin position="223"/>
        <end position="257"/>
    </location>
</feature>
<feature type="compositionally biased region" description="Polar residues" evidence="6">
    <location>
        <begin position="597"/>
        <end position="611"/>
    </location>
</feature>
<dbReference type="EMBL" id="SWKV01000033">
    <property type="protein sequence ID" value="KAF3039010.1"/>
    <property type="molecule type" value="Genomic_DNA"/>
</dbReference>
<dbReference type="GO" id="GO:0005737">
    <property type="term" value="C:cytoplasm"/>
    <property type="evidence" value="ECO:0007669"/>
    <property type="project" value="TreeGrafter"/>
</dbReference>
<dbReference type="Gene3D" id="3.40.395.10">
    <property type="entry name" value="Adenoviral Proteinase, Chain A"/>
    <property type="match status" value="1"/>
</dbReference>
<feature type="region of interest" description="Disordered" evidence="6">
    <location>
        <begin position="878"/>
        <end position="923"/>
    </location>
</feature>
<gene>
    <name evidence="8" type="ORF">E8E12_006177</name>
</gene>
<feature type="region of interest" description="Disordered" evidence="6">
    <location>
        <begin position="780"/>
        <end position="814"/>
    </location>
</feature>
<dbReference type="InterPro" id="IPR003653">
    <property type="entry name" value="Peptidase_C48_C"/>
</dbReference>
<feature type="compositionally biased region" description="Basic and acidic residues" evidence="6">
    <location>
        <begin position="1217"/>
        <end position="1226"/>
    </location>
</feature>
<feature type="region of interest" description="Disordered" evidence="6">
    <location>
        <begin position="1386"/>
        <end position="1432"/>
    </location>
</feature>
<feature type="compositionally biased region" description="Polar residues" evidence="6">
    <location>
        <begin position="307"/>
        <end position="333"/>
    </location>
</feature>
<feature type="compositionally biased region" description="Basic and acidic residues" evidence="6">
    <location>
        <begin position="186"/>
        <end position="197"/>
    </location>
</feature>
<dbReference type="InterPro" id="IPR051947">
    <property type="entry name" value="Sentrin-specific_protease"/>
</dbReference>
<feature type="compositionally biased region" description="Basic and acidic residues" evidence="6">
    <location>
        <begin position="384"/>
        <end position="393"/>
    </location>
</feature>
<feature type="region of interest" description="Disordered" evidence="6">
    <location>
        <begin position="53"/>
        <end position="108"/>
    </location>
</feature>
<dbReference type="InterPro" id="IPR038765">
    <property type="entry name" value="Papain-like_cys_pep_sf"/>
</dbReference>
<keyword evidence="3" id="KW-0645">Protease</keyword>
<feature type="domain" description="Ubiquitin-like protease family profile" evidence="7">
    <location>
        <begin position="674"/>
        <end position="992"/>
    </location>
</feature>
<feature type="compositionally biased region" description="Low complexity" evidence="6">
    <location>
        <begin position="614"/>
        <end position="628"/>
    </location>
</feature>
<dbReference type="OrthoDB" id="442460at2759"/>
<evidence type="ECO:0000256" key="4">
    <source>
        <dbReference type="ARBA" id="ARBA00022786"/>
    </source>
</evidence>
<feature type="compositionally biased region" description="Polar residues" evidence="6">
    <location>
        <begin position="574"/>
        <end position="583"/>
    </location>
</feature>
<comment type="caution">
    <text evidence="8">The sequence shown here is derived from an EMBL/GenBank/DDBJ whole genome shotgun (WGS) entry which is preliminary data.</text>
</comment>
<feature type="region of interest" description="Disordered" evidence="6">
    <location>
        <begin position="1135"/>
        <end position="1154"/>
    </location>
</feature>
<keyword evidence="9" id="KW-1185">Reference proteome</keyword>
<feature type="region of interest" description="Disordered" evidence="6">
    <location>
        <begin position="1214"/>
        <end position="1330"/>
    </location>
</feature>
<feature type="region of interest" description="Disordered" evidence="6">
    <location>
        <begin position="1041"/>
        <end position="1066"/>
    </location>
</feature>
<dbReference type="Pfam" id="PF02902">
    <property type="entry name" value="Peptidase_C48"/>
    <property type="match status" value="1"/>
</dbReference>
<evidence type="ECO:0000256" key="6">
    <source>
        <dbReference type="SAM" id="MobiDB-lite"/>
    </source>
</evidence>
<dbReference type="GO" id="GO:0006508">
    <property type="term" value="P:proteolysis"/>
    <property type="evidence" value="ECO:0007669"/>
    <property type="project" value="UniProtKB-KW"/>
</dbReference>
<dbReference type="PROSITE" id="PS50600">
    <property type="entry name" value="ULP_PROTEASE"/>
    <property type="match status" value="1"/>
</dbReference>
<dbReference type="GO" id="GO:0070139">
    <property type="term" value="F:SUMO-specific endopeptidase activity"/>
    <property type="evidence" value="ECO:0007669"/>
    <property type="project" value="TreeGrafter"/>
</dbReference>
<keyword evidence="2" id="KW-0597">Phosphoprotein</keyword>
<reference evidence="8" key="1">
    <citation type="submission" date="2019-04" db="EMBL/GenBank/DDBJ databases">
        <title>Sequencing of skin fungus with MAO and IRED activity.</title>
        <authorList>
            <person name="Marsaioli A.J."/>
            <person name="Bonatto J.M.C."/>
            <person name="Reis Junior O."/>
        </authorList>
    </citation>
    <scope>NUCLEOTIDE SEQUENCE</scope>
    <source>
        <strain evidence="8">28M1</strain>
    </source>
</reference>
<dbReference type="Proteomes" id="UP000758155">
    <property type="component" value="Unassembled WGS sequence"/>
</dbReference>
<evidence type="ECO:0000313" key="9">
    <source>
        <dbReference type="Proteomes" id="UP000758155"/>
    </source>
</evidence>
<feature type="compositionally biased region" description="Polar residues" evidence="6">
    <location>
        <begin position="803"/>
        <end position="814"/>
    </location>
</feature>
<feature type="compositionally biased region" description="Polar residues" evidence="6">
    <location>
        <begin position="1312"/>
        <end position="1328"/>
    </location>
</feature>
<evidence type="ECO:0000256" key="3">
    <source>
        <dbReference type="ARBA" id="ARBA00022670"/>
    </source>
</evidence>
<feature type="region of interest" description="Disordered" evidence="6">
    <location>
        <begin position="164"/>
        <end position="281"/>
    </location>
</feature>
<dbReference type="SUPFAM" id="SSF54001">
    <property type="entry name" value="Cysteine proteinases"/>
    <property type="match status" value="1"/>
</dbReference>
<comment type="similarity">
    <text evidence="1">Belongs to the peptidase C48 family.</text>
</comment>
<dbReference type="GO" id="GO:0005634">
    <property type="term" value="C:nucleus"/>
    <property type="evidence" value="ECO:0007669"/>
    <property type="project" value="TreeGrafter"/>
</dbReference>
<organism evidence="8 9">
    <name type="scientific">Didymella heteroderae</name>
    <dbReference type="NCBI Taxonomy" id="1769908"/>
    <lineage>
        <taxon>Eukaryota</taxon>
        <taxon>Fungi</taxon>
        <taxon>Dikarya</taxon>
        <taxon>Ascomycota</taxon>
        <taxon>Pezizomycotina</taxon>
        <taxon>Dothideomycetes</taxon>
        <taxon>Pleosporomycetidae</taxon>
        <taxon>Pleosporales</taxon>
        <taxon>Pleosporineae</taxon>
        <taxon>Didymellaceae</taxon>
        <taxon>Didymella</taxon>
    </lineage>
</organism>
<feature type="region of interest" description="Disordered" evidence="6">
    <location>
        <begin position="1107"/>
        <end position="1130"/>
    </location>
</feature>
<evidence type="ECO:0000256" key="5">
    <source>
        <dbReference type="ARBA" id="ARBA00022801"/>
    </source>
</evidence>
<accession>A0A9P4WQK7</accession>
<protein>
    <recommendedName>
        <fullName evidence="7">Ubiquitin-like protease family profile domain-containing protein</fullName>
    </recommendedName>
</protein>
<feature type="compositionally biased region" description="Basic residues" evidence="6">
    <location>
        <begin position="905"/>
        <end position="915"/>
    </location>
</feature>
<evidence type="ECO:0000259" key="7">
    <source>
        <dbReference type="PROSITE" id="PS50600"/>
    </source>
</evidence>
<evidence type="ECO:0000256" key="1">
    <source>
        <dbReference type="ARBA" id="ARBA00005234"/>
    </source>
</evidence>
<evidence type="ECO:0000256" key="2">
    <source>
        <dbReference type="ARBA" id="ARBA00022553"/>
    </source>
</evidence>
<sequence>MLKAPSASHCTPAHDADAMSTKLNHAHLPELPAYPWGSTSASKQRRTASIDLTNEPFEAHLLPETKQPRFQDRPHDDKRRKLDSTKAPNPANGYQGPSASMKKPGAGMGVRPMNTLYGNALPFGTNPAHGRKKTTTYSALHRNSKLIGAERHGGQQAWLERNPDHTAATQSTRNASHAPPPKRRKTENLDAAPRETIELVDSEGDEIPSVASARQTPPPRQRSYVSSRSPDSATSRHSGRSSNRASQPVSEFLTTSGLIAPKRARPRRKGVNGQDVSRRASQPEVLFLGAGSQSQAQPIDIYRDEMNSSNPTNAAILKSSTQGGKHNSVPNESQHVDGRVTSNHFKPHNSKMRINESTRAEATAEEDYDRIARNLTRRPGSSKNLRDFQHAEYEPEAQNDPVQGSEDELSQPNAPKMKPRKSPVKPISAKRTSAKQRSTAGKCYQLGYARSYDFGPDWMYFTLEHTGDDKKFRIHGHDTDENITFLKMLDLASVNKVQSDNVRRMRLTGGFKDGNKYWCDLTFTNPLDFNEFRSQFIDPEVGSQRTASKDEMQKLFNLPFKKNEKIGTMPMVNEQSLSGQTPNELGRTPGNRLITGLATSSKESDNATSRKPQAATRPPARAVRATRATAPIHDREIIEEEEPERYSVIHGLGKRWAKPLDYSVDSGFLKRRKATIEYDDLEKLDEGQMLNDSIMTFYMLYLYDTLKVSIDRVYFFNTHFFPTLTKKVKGQDGVNYDGVKSWTKRDDVFSYDYLVVPMHEDLHWYLGIICNVNNIRRKPEHQAPQEDSQELNHGPVSLRASDLPTTSTNDISSTVPSNIVARTNAPDDATDTKNIDTDDVNLFEEEKELNLIDRNAETADGDEQLLDEQRKAGEQTIEDGASMAKVSPAAPEVASSTLASGKARQASKKKNNHRPLSRDPDKPVIMMLDSLGQSRTVATRALRQWLEAEGRDKRGLDVEIDNRGHYPKGSQIPTQANYSDCGLYVLGYLRKFFANPDEFTKKLLRSQMSAESDWPDMDPSKMREDIRNLIFALNAARNGARKEAHKAKKTANGKDVSSSSTKTGFKEVSPAVEQTNAVKTQPIAAAPPAPTFTKPERTLEAAAAKTAIAPTDAPRLGSPFEPKSSFEEVTSPITEAAQKEDTAGASSTARDSPTASAKTLILLRHSSSNLTKSPEVRVPATPHINLSTYELYDGASDGSEQPTQQTADLISTLQNRDSIDKGDGKLRMPSAQADKVGSPSRLSRERPTPSSPLHSRTRSGSHDHPIPVDDSQDLDVPVRKQSQPARKPSTEIIELGWSHESVRGSARHSNRHAQSSPIRQQGVRQQVFNRDDSIREVDGREWENSDVAHALKRSLVDEGEQLGRERELEAPTEDVFDARAAYLQSSHTVQEVSEMQDSQPMDLDKDDRVIPESPAQRRSSPSSDVMMMDQWP</sequence>
<keyword evidence="4" id="KW-0833">Ubl conjugation pathway</keyword>
<feature type="compositionally biased region" description="Polar residues" evidence="6">
    <location>
        <begin position="1144"/>
        <end position="1154"/>
    </location>
</feature>
<evidence type="ECO:0000313" key="8">
    <source>
        <dbReference type="EMBL" id="KAF3039010.1"/>
    </source>
</evidence>
<feature type="compositionally biased region" description="Polar residues" evidence="6">
    <location>
        <begin position="1386"/>
        <end position="1399"/>
    </location>
</feature>
<name>A0A9P4WQK7_9PLEO</name>
<proteinExistence type="inferred from homology"/>
<feature type="compositionally biased region" description="Basic and acidic residues" evidence="6">
    <location>
        <begin position="57"/>
        <end position="84"/>
    </location>
</feature>
<dbReference type="GO" id="GO:0016926">
    <property type="term" value="P:protein desumoylation"/>
    <property type="evidence" value="ECO:0007669"/>
    <property type="project" value="TreeGrafter"/>
</dbReference>
<feature type="region of interest" description="Disordered" evidence="6">
    <location>
        <begin position="574"/>
        <end position="628"/>
    </location>
</feature>